<dbReference type="PANTHER" id="PTHR30136:SF33">
    <property type="entry name" value="TRANSCRIPTIONAL REGULATORY PROTEIN"/>
    <property type="match status" value="1"/>
</dbReference>
<dbReference type="PROSITE" id="PS51078">
    <property type="entry name" value="ICLR_ED"/>
    <property type="match status" value="1"/>
</dbReference>
<dbReference type="GO" id="GO:0045892">
    <property type="term" value="P:negative regulation of DNA-templated transcription"/>
    <property type="evidence" value="ECO:0007669"/>
    <property type="project" value="TreeGrafter"/>
</dbReference>
<dbReference type="InterPro" id="IPR005471">
    <property type="entry name" value="Tscrpt_reg_IclR_N"/>
</dbReference>
<dbReference type="Gene3D" id="3.30.450.40">
    <property type="match status" value="1"/>
</dbReference>
<dbReference type="PROSITE" id="PS51077">
    <property type="entry name" value="HTH_ICLR"/>
    <property type="match status" value="1"/>
</dbReference>
<dbReference type="Proteomes" id="UP000061665">
    <property type="component" value="Unassembled WGS sequence"/>
</dbReference>
<keyword evidence="2" id="KW-0238">DNA-binding</keyword>
<accession>A0AB73G2T8</accession>
<dbReference type="InterPro" id="IPR029016">
    <property type="entry name" value="GAF-like_dom_sf"/>
</dbReference>
<keyword evidence="1" id="KW-0805">Transcription regulation</keyword>
<organism evidence="6 7">
    <name type="scientific">Burkholderia ubonensis</name>
    <dbReference type="NCBI Taxonomy" id="101571"/>
    <lineage>
        <taxon>Bacteria</taxon>
        <taxon>Pseudomonadati</taxon>
        <taxon>Pseudomonadota</taxon>
        <taxon>Betaproteobacteria</taxon>
        <taxon>Burkholderiales</taxon>
        <taxon>Burkholderiaceae</taxon>
        <taxon>Burkholderia</taxon>
        <taxon>Burkholderia cepacia complex</taxon>
    </lineage>
</organism>
<dbReference type="InterPro" id="IPR036390">
    <property type="entry name" value="WH_DNA-bd_sf"/>
</dbReference>
<evidence type="ECO:0000256" key="3">
    <source>
        <dbReference type="ARBA" id="ARBA00023163"/>
    </source>
</evidence>
<dbReference type="GO" id="GO:0003677">
    <property type="term" value="F:DNA binding"/>
    <property type="evidence" value="ECO:0007669"/>
    <property type="project" value="UniProtKB-KW"/>
</dbReference>
<comment type="caution">
    <text evidence="6">The sequence shown here is derived from an EMBL/GenBank/DDBJ whole genome shotgun (WGS) entry which is preliminary data.</text>
</comment>
<dbReference type="InterPro" id="IPR036388">
    <property type="entry name" value="WH-like_DNA-bd_sf"/>
</dbReference>
<dbReference type="GO" id="GO:0003700">
    <property type="term" value="F:DNA-binding transcription factor activity"/>
    <property type="evidence" value="ECO:0007669"/>
    <property type="project" value="TreeGrafter"/>
</dbReference>
<evidence type="ECO:0000259" key="5">
    <source>
        <dbReference type="PROSITE" id="PS51078"/>
    </source>
</evidence>
<reference evidence="6 7" key="1">
    <citation type="submission" date="2015-11" db="EMBL/GenBank/DDBJ databases">
        <title>Expanding the genomic diversity of Burkholderia species for the development of highly accurate diagnostics.</title>
        <authorList>
            <person name="Sahl J."/>
            <person name="Keim P."/>
            <person name="Wagner D."/>
        </authorList>
    </citation>
    <scope>NUCLEOTIDE SEQUENCE [LARGE SCALE GENOMIC DNA]</scope>
    <source>
        <strain evidence="6 7">MSMB2058</strain>
    </source>
</reference>
<gene>
    <name evidence="6" type="ORF">WJ53_34185</name>
</gene>
<dbReference type="Pfam" id="PF09339">
    <property type="entry name" value="HTH_IclR"/>
    <property type="match status" value="1"/>
</dbReference>
<dbReference type="Gene3D" id="1.10.10.10">
    <property type="entry name" value="Winged helix-like DNA-binding domain superfamily/Winged helix DNA-binding domain"/>
    <property type="match status" value="1"/>
</dbReference>
<dbReference type="InterPro" id="IPR050707">
    <property type="entry name" value="HTH_MetabolicPath_Reg"/>
</dbReference>
<evidence type="ECO:0000313" key="6">
    <source>
        <dbReference type="EMBL" id="KVM34541.1"/>
    </source>
</evidence>
<evidence type="ECO:0000256" key="1">
    <source>
        <dbReference type="ARBA" id="ARBA00023015"/>
    </source>
</evidence>
<proteinExistence type="predicted"/>
<keyword evidence="3" id="KW-0804">Transcription</keyword>
<dbReference type="PANTHER" id="PTHR30136">
    <property type="entry name" value="HELIX-TURN-HELIX TRANSCRIPTIONAL REGULATOR, ICLR FAMILY"/>
    <property type="match status" value="1"/>
</dbReference>
<dbReference type="SUPFAM" id="SSF46785">
    <property type="entry name" value="Winged helix' DNA-binding domain"/>
    <property type="match status" value="1"/>
</dbReference>
<dbReference type="Pfam" id="PF01614">
    <property type="entry name" value="IclR_C"/>
    <property type="match status" value="1"/>
</dbReference>
<protein>
    <submittedName>
        <fullName evidence="6">IclR family transcriptional regulator</fullName>
    </submittedName>
</protein>
<dbReference type="InterPro" id="IPR014757">
    <property type="entry name" value="Tscrpt_reg_IclR_C"/>
</dbReference>
<feature type="domain" description="HTH iclR-type" evidence="4">
    <location>
        <begin position="10"/>
        <end position="72"/>
    </location>
</feature>
<dbReference type="EMBL" id="LOZE01000044">
    <property type="protein sequence ID" value="KVM34541.1"/>
    <property type="molecule type" value="Genomic_DNA"/>
</dbReference>
<dbReference type="SMART" id="SM00346">
    <property type="entry name" value="HTH_ICLR"/>
    <property type="match status" value="1"/>
</dbReference>
<feature type="domain" description="IclR-ED" evidence="5">
    <location>
        <begin position="73"/>
        <end position="256"/>
    </location>
</feature>
<evidence type="ECO:0000256" key="2">
    <source>
        <dbReference type="ARBA" id="ARBA00023125"/>
    </source>
</evidence>
<dbReference type="SUPFAM" id="SSF55781">
    <property type="entry name" value="GAF domain-like"/>
    <property type="match status" value="1"/>
</dbReference>
<dbReference type="AlphaFoldDB" id="A0AB73G2T8"/>
<sequence length="261" mass="27506">MATSPSSPVTLTLDRGLQVLRAFHADRAPLTNGELASRTALPRSAVSALTSALIDLDFIRRVAGDARFELGSNVFGIGQAYLAANPVTPLAQPFMQKLADRLDASVALAVPDHLDMLYVAHRSGARIATPRMGVGSLVPMGTTAIGRAWLCGLPDPLRRRQIAQLTEAAGPQTNAVAAGIEAAFADLHATGVCLSLGENQRDAWSMALPVRIGVSKTLMALSCGAVEPQPDVDAIRRRIVPALKQAAIELATLLRDVRPGP</sequence>
<name>A0AB73G2T8_9BURK</name>
<evidence type="ECO:0000313" key="7">
    <source>
        <dbReference type="Proteomes" id="UP000061665"/>
    </source>
</evidence>
<evidence type="ECO:0000259" key="4">
    <source>
        <dbReference type="PROSITE" id="PS51077"/>
    </source>
</evidence>